<gene>
    <name evidence="1" type="ORF">ACFSKW_05335</name>
</gene>
<keyword evidence="2" id="KW-1185">Reference proteome</keyword>
<evidence type="ECO:0000313" key="1">
    <source>
        <dbReference type="EMBL" id="MFD1930897.1"/>
    </source>
</evidence>
<proteinExistence type="predicted"/>
<name>A0ABW4SQS9_9ACTN</name>
<dbReference type="EMBL" id="JBHUFV010000005">
    <property type="protein sequence ID" value="MFD1930897.1"/>
    <property type="molecule type" value="Genomic_DNA"/>
</dbReference>
<dbReference type="Proteomes" id="UP001597368">
    <property type="component" value="Unassembled WGS sequence"/>
</dbReference>
<accession>A0ABW4SQS9</accession>
<organism evidence="1 2">
    <name type="scientific">Nonomuraea mangrovi</name>
    <dbReference type="NCBI Taxonomy" id="2316207"/>
    <lineage>
        <taxon>Bacteria</taxon>
        <taxon>Bacillati</taxon>
        <taxon>Actinomycetota</taxon>
        <taxon>Actinomycetes</taxon>
        <taxon>Streptosporangiales</taxon>
        <taxon>Streptosporangiaceae</taxon>
        <taxon>Nonomuraea</taxon>
    </lineage>
</organism>
<comment type="caution">
    <text evidence="1">The sequence shown here is derived from an EMBL/GenBank/DDBJ whole genome shotgun (WGS) entry which is preliminary data.</text>
</comment>
<evidence type="ECO:0000313" key="2">
    <source>
        <dbReference type="Proteomes" id="UP001597368"/>
    </source>
</evidence>
<sequence>MWLIGPKDRLTRVSRRLALQAKETRDSFHMRALIGQPAAQTQEVRRLTGLLADAGMQAEQTKAALIPVGAEPVAP</sequence>
<reference evidence="2" key="1">
    <citation type="journal article" date="2019" name="Int. J. Syst. Evol. Microbiol.">
        <title>The Global Catalogue of Microorganisms (GCM) 10K type strain sequencing project: providing services to taxonomists for standard genome sequencing and annotation.</title>
        <authorList>
            <consortium name="The Broad Institute Genomics Platform"/>
            <consortium name="The Broad Institute Genome Sequencing Center for Infectious Disease"/>
            <person name="Wu L."/>
            <person name="Ma J."/>
        </authorList>
    </citation>
    <scope>NUCLEOTIDE SEQUENCE [LARGE SCALE GENOMIC DNA]</scope>
    <source>
        <strain evidence="2">ICMP 6774ER</strain>
    </source>
</reference>
<protein>
    <submittedName>
        <fullName evidence="1">Uncharacterized protein</fullName>
    </submittedName>
</protein>